<proteinExistence type="predicted"/>
<evidence type="ECO:0000313" key="2">
    <source>
        <dbReference type="EMBL" id="PJA64070.1"/>
    </source>
</evidence>
<keyword evidence="1" id="KW-0472">Membrane</keyword>
<dbReference type="AlphaFoldDB" id="A0A2M7YM93"/>
<dbReference type="EMBL" id="PFWG01000013">
    <property type="protein sequence ID" value="PJA64070.1"/>
    <property type="molecule type" value="Genomic_DNA"/>
</dbReference>
<evidence type="ECO:0000256" key="1">
    <source>
        <dbReference type="SAM" id="Phobius"/>
    </source>
</evidence>
<accession>A0A2M7YM93</accession>
<keyword evidence="1" id="KW-0812">Transmembrane</keyword>
<gene>
    <name evidence="2" type="ORF">CO160_00570</name>
</gene>
<evidence type="ECO:0000313" key="3">
    <source>
        <dbReference type="Proteomes" id="UP000230941"/>
    </source>
</evidence>
<comment type="caution">
    <text evidence="2">The sequence shown here is derived from an EMBL/GenBank/DDBJ whole genome shotgun (WGS) entry which is preliminary data.</text>
</comment>
<organism evidence="2 3">
    <name type="scientific">Candidatus Portnoybacteria bacterium CG_4_9_14_3_um_filter_43_11</name>
    <dbReference type="NCBI Taxonomy" id="1974805"/>
    <lineage>
        <taxon>Bacteria</taxon>
        <taxon>Candidatus Portnoyibacteriota</taxon>
    </lineage>
</organism>
<feature type="transmembrane region" description="Helical" evidence="1">
    <location>
        <begin position="52"/>
        <end position="78"/>
    </location>
</feature>
<protein>
    <submittedName>
        <fullName evidence="2">Uncharacterized protein</fullName>
    </submittedName>
</protein>
<dbReference type="Proteomes" id="UP000230941">
    <property type="component" value="Unassembled WGS sequence"/>
</dbReference>
<reference evidence="3" key="1">
    <citation type="submission" date="2017-09" db="EMBL/GenBank/DDBJ databases">
        <title>Depth-based differentiation of microbial function through sediment-hosted aquifers and enrichment of novel symbionts in the deep terrestrial subsurface.</title>
        <authorList>
            <person name="Probst A.J."/>
            <person name="Ladd B."/>
            <person name="Jarett J.K."/>
            <person name="Geller-Mcgrath D.E."/>
            <person name="Sieber C.M.K."/>
            <person name="Emerson J.B."/>
            <person name="Anantharaman K."/>
            <person name="Thomas B.C."/>
            <person name="Malmstrom R."/>
            <person name="Stieglmeier M."/>
            <person name="Klingl A."/>
            <person name="Woyke T."/>
            <person name="Ryan C.M."/>
            <person name="Banfield J.F."/>
        </authorList>
    </citation>
    <scope>NUCLEOTIDE SEQUENCE [LARGE SCALE GENOMIC DNA]</scope>
</reference>
<sequence>MMTDRELIKNLKKLDKIQPSKHWLVLLRRNLIARVDYDIEIERERSERFGFLFGWLGSFQSTALAVSLVFIFVFGPWLAIKAAENSLPGDLLYSVKKASEDVQKTVANSEEKPRLQVEFASRRLEELSRVNQDIDDSSEKTEKSKEIIIDFRDNLASVSQQIKDISSKDKAVIVAKETMKLSENLAKAKSEASSEVKDDIAEAEKSIEKINEEILTVLTSDKGENDESAATTTLDQEIIIYLRASTSTDEEVLPEN</sequence>
<keyword evidence="1" id="KW-1133">Transmembrane helix</keyword>
<name>A0A2M7YM93_9BACT</name>